<dbReference type="InterPro" id="IPR002985">
    <property type="entry name" value="Arg_decrbxlase"/>
</dbReference>
<gene>
    <name evidence="3" type="ORF">UT17_C0001G0019</name>
</gene>
<evidence type="ECO:0000313" key="3">
    <source>
        <dbReference type="EMBL" id="KKQ92640.1"/>
    </source>
</evidence>
<dbReference type="EMBL" id="LBVU01000001">
    <property type="protein sequence ID" value="KKQ92640.1"/>
    <property type="molecule type" value="Genomic_DNA"/>
</dbReference>
<name>A0A0G0LXA1_9BACT</name>
<dbReference type="STRING" id="1618572.UT17_C0001G0019"/>
<dbReference type="SUPFAM" id="SSF51419">
    <property type="entry name" value="PLP-binding barrel"/>
    <property type="match status" value="1"/>
</dbReference>
<evidence type="ECO:0000313" key="4">
    <source>
        <dbReference type="Proteomes" id="UP000034774"/>
    </source>
</evidence>
<dbReference type="InterPro" id="IPR009006">
    <property type="entry name" value="Ala_racemase/Decarboxylase_C"/>
</dbReference>
<dbReference type="Proteomes" id="UP000034774">
    <property type="component" value="Unassembled WGS sequence"/>
</dbReference>
<dbReference type="Gene3D" id="3.20.20.10">
    <property type="entry name" value="Alanine racemase"/>
    <property type="match status" value="1"/>
</dbReference>
<dbReference type="GO" id="GO:0008295">
    <property type="term" value="P:spermidine biosynthetic process"/>
    <property type="evidence" value="ECO:0007669"/>
    <property type="project" value="InterPro"/>
</dbReference>
<dbReference type="GO" id="GO:0008792">
    <property type="term" value="F:arginine decarboxylase activity"/>
    <property type="evidence" value="ECO:0007669"/>
    <property type="project" value="InterPro"/>
</dbReference>
<dbReference type="GO" id="GO:0006527">
    <property type="term" value="P:L-arginine catabolic process"/>
    <property type="evidence" value="ECO:0007669"/>
    <property type="project" value="InterPro"/>
</dbReference>
<evidence type="ECO:0000256" key="1">
    <source>
        <dbReference type="ARBA" id="ARBA00001933"/>
    </source>
</evidence>
<keyword evidence="2" id="KW-0663">Pyridoxal phosphate</keyword>
<evidence type="ECO:0000256" key="2">
    <source>
        <dbReference type="ARBA" id="ARBA00022898"/>
    </source>
</evidence>
<dbReference type="PANTHER" id="PTHR43295">
    <property type="entry name" value="ARGININE DECARBOXYLASE"/>
    <property type="match status" value="1"/>
</dbReference>
<organism evidence="3 4">
    <name type="scientific">Candidatus Woesebacteria bacterium GW2011_GWB1_39_10</name>
    <dbReference type="NCBI Taxonomy" id="1618572"/>
    <lineage>
        <taxon>Bacteria</taxon>
        <taxon>Candidatus Woeseibacteriota</taxon>
    </lineage>
</organism>
<comment type="cofactor">
    <cofactor evidence="1">
        <name>pyridoxal 5'-phosphate</name>
        <dbReference type="ChEBI" id="CHEBI:597326"/>
    </cofactor>
</comment>
<dbReference type="Gene3D" id="2.40.37.10">
    <property type="entry name" value="Lyase, Ornithine Decarboxylase, Chain A, domain 1"/>
    <property type="match status" value="1"/>
</dbReference>
<sequence>MWERTIGQTTAETLLRETLKNPAVWEIFAYDRDWNLCFREHGLRVIDIHQEHGQKFDAPTQITDLTIPEKRGRDIKRICKTAAEVAGYPQDKFRFHFAEKANFKAPVVAAALKELHMETSGELGLHNFMWLRSKGLIAQDKKVICNGPKLRVHRFDKGYAETIIEAFEKGLDITPVLVQGESDFFRRNVRKGRMSVGIRSKFAVLEDKKQLPGVVSPFGFDWEGVQNEAAKIAASPNLKFTMLHAMSSAASAVNPEAFAKSALIAAEQYAVLKRKYPTLTDLNLGGGFPSIDSGYKHQEFLVPFLRGVKNICERYGVELPTIVIESGSFIATNCEHLVYPITNTFINSSDGIPWLELGGNLLNIPDLWIQEDSFNFIPANNANSPLTRVRFHDLSCDSNSTVPTKEQLTANPRASVVMTNNFKGLVVAAPCIGAYQDVLGGVGNPREQKIVNHCGLPEPVQVYIWKDSSGRTRIVGGGRATIREQSGIVGFSDSFIPLFK</sequence>
<proteinExistence type="predicted"/>
<evidence type="ECO:0008006" key="5">
    <source>
        <dbReference type="Google" id="ProtNLM"/>
    </source>
</evidence>
<accession>A0A0G0LXA1</accession>
<protein>
    <recommendedName>
        <fullName evidence="5">Arginine decarboxylase</fullName>
    </recommendedName>
</protein>
<dbReference type="AlphaFoldDB" id="A0A0G0LXA1"/>
<dbReference type="InterPro" id="IPR029066">
    <property type="entry name" value="PLP-binding_barrel"/>
</dbReference>
<dbReference type="PANTHER" id="PTHR43295:SF9">
    <property type="entry name" value="BIOSYNTHETIC ARGININE DECARBOXYLASE"/>
    <property type="match status" value="1"/>
</dbReference>
<reference evidence="3 4" key="1">
    <citation type="journal article" date="2015" name="Nature">
        <title>rRNA introns, odd ribosomes, and small enigmatic genomes across a large radiation of phyla.</title>
        <authorList>
            <person name="Brown C.T."/>
            <person name="Hug L.A."/>
            <person name="Thomas B.C."/>
            <person name="Sharon I."/>
            <person name="Castelle C.J."/>
            <person name="Singh A."/>
            <person name="Wilkins M.J."/>
            <person name="Williams K.H."/>
            <person name="Banfield J.F."/>
        </authorList>
    </citation>
    <scope>NUCLEOTIDE SEQUENCE [LARGE SCALE GENOMIC DNA]</scope>
</reference>
<comment type="caution">
    <text evidence="3">The sequence shown here is derived from an EMBL/GenBank/DDBJ whole genome shotgun (WGS) entry which is preliminary data.</text>
</comment>
<dbReference type="PATRIC" id="fig|1618572.3.peg.20"/>